<evidence type="ECO:0000313" key="2">
    <source>
        <dbReference type="EMBL" id="KAK6754101.1"/>
    </source>
</evidence>
<feature type="region of interest" description="Disordered" evidence="1">
    <location>
        <begin position="1"/>
        <end position="38"/>
    </location>
</feature>
<feature type="compositionally biased region" description="Polar residues" evidence="1">
    <location>
        <begin position="22"/>
        <end position="38"/>
    </location>
</feature>
<gene>
    <name evidence="2" type="primary">Necator_chrV.g18021</name>
    <name evidence="2" type="ORF">RB195_013231</name>
</gene>
<reference evidence="2 3" key="1">
    <citation type="submission" date="2023-08" db="EMBL/GenBank/DDBJ databases">
        <title>A Necator americanus chromosomal reference genome.</title>
        <authorList>
            <person name="Ilik V."/>
            <person name="Petrzelkova K.J."/>
            <person name="Pardy F."/>
            <person name="Fuh T."/>
            <person name="Niatou-Singa F.S."/>
            <person name="Gouil Q."/>
            <person name="Baker L."/>
            <person name="Ritchie M.E."/>
            <person name="Jex A.R."/>
            <person name="Gazzola D."/>
            <person name="Li H."/>
            <person name="Toshio Fujiwara R."/>
            <person name="Zhan B."/>
            <person name="Aroian R.V."/>
            <person name="Pafco B."/>
            <person name="Schwarz E.M."/>
        </authorList>
    </citation>
    <scope>NUCLEOTIDE SEQUENCE [LARGE SCALE GENOMIC DNA]</scope>
    <source>
        <strain evidence="2 3">Aroian</strain>
        <tissue evidence="2">Whole animal</tissue>
    </source>
</reference>
<evidence type="ECO:0000313" key="3">
    <source>
        <dbReference type="Proteomes" id="UP001303046"/>
    </source>
</evidence>
<protein>
    <submittedName>
        <fullName evidence="2">Uncharacterized protein</fullName>
    </submittedName>
</protein>
<comment type="caution">
    <text evidence="2">The sequence shown here is derived from an EMBL/GenBank/DDBJ whole genome shotgun (WGS) entry which is preliminary data.</text>
</comment>
<sequence>MVWLGRGSTDSTEAGNLRQERGTPSTGTQGPRVANATTTKCQHYKRGDEDVPTGTHYAFPPTSCTIRKALKEPTSQNACAQECQGNYRYGDYTPRIAATNPKGNPGSVLYMLECSASPLLMGTRHVMGSVGQRVPLRDRPAHDNGLGSPMHHCRAPGPLRVGAAGIGGGTQGRLPGSGGALRWASRRMAA</sequence>
<dbReference type="EMBL" id="JAVFWL010000005">
    <property type="protein sequence ID" value="KAK6754101.1"/>
    <property type="molecule type" value="Genomic_DNA"/>
</dbReference>
<accession>A0ABR1DUI4</accession>
<organism evidence="2 3">
    <name type="scientific">Necator americanus</name>
    <name type="common">Human hookworm</name>
    <dbReference type="NCBI Taxonomy" id="51031"/>
    <lineage>
        <taxon>Eukaryota</taxon>
        <taxon>Metazoa</taxon>
        <taxon>Ecdysozoa</taxon>
        <taxon>Nematoda</taxon>
        <taxon>Chromadorea</taxon>
        <taxon>Rhabditida</taxon>
        <taxon>Rhabditina</taxon>
        <taxon>Rhabditomorpha</taxon>
        <taxon>Strongyloidea</taxon>
        <taxon>Ancylostomatidae</taxon>
        <taxon>Bunostominae</taxon>
        <taxon>Necator</taxon>
    </lineage>
</organism>
<keyword evidence="3" id="KW-1185">Reference proteome</keyword>
<dbReference type="Proteomes" id="UP001303046">
    <property type="component" value="Unassembled WGS sequence"/>
</dbReference>
<name>A0ABR1DUI4_NECAM</name>
<proteinExistence type="predicted"/>
<evidence type="ECO:0000256" key="1">
    <source>
        <dbReference type="SAM" id="MobiDB-lite"/>
    </source>
</evidence>